<organism evidence="5 6">
    <name type="scientific">Algoriphagus yeomjeoni</name>
    <dbReference type="NCBI Taxonomy" id="291403"/>
    <lineage>
        <taxon>Bacteria</taxon>
        <taxon>Pseudomonadati</taxon>
        <taxon>Bacteroidota</taxon>
        <taxon>Cytophagia</taxon>
        <taxon>Cytophagales</taxon>
        <taxon>Cyclobacteriaceae</taxon>
        <taxon>Algoriphagus</taxon>
    </lineage>
</organism>
<dbReference type="EMBL" id="QLLK01000003">
    <property type="protein sequence ID" value="RAI92279.1"/>
    <property type="molecule type" value="Genomic_DNA"/>
</dbReference>
<dbReference type="RefSeq" id="WP_111610900.1">
    <property type="nucleotide sequence ID" value="NZ_QLLK01000003.1"/>
</dbReference>
<dbReference type="PROSITE" id="PS50893">
    <property type="entry name" value="ABC_TRANSPORTER_2"/>
    <property type="match status" value="1"/>
</dbReference>
<dbReference type="PANTHER" id="PTHR42734">
    <property type="entry name" value="METAL TRANSPORT SYSTEM ATP-BINDING PROTEIN TM_0124-RELATED"/>
    <property type="match status" value="1"/>
</dbReference>
<keyword evidence="1" id="KW-0813">Transport</keyword>
<accession>A0A327PJ21</accession>
<dbReference type="InterPro" id="IPR003439">
    <property type="entry name" value="ABC_transporter-like_ATP-bd"/>
</dbReference>
<keyword evidence="6" id="KW-1185">Reference proteome</keyword>
<dbReference type="InterPro" id="IPR050153">
    <property type="entry name" value="Metal_Ion_Import_ABC"/>
</dbReference>
<evidence type="ECO:0000256" key="1">
    <source>
        <dbReference type="ARBA" id="ARBA00022448"/>
    </source>
</evidence>
<dbReference type="GO" id="GO:0016887">
    <property type="term" value="F:ATP hydrolysis activity"/>
    <property type="evidence" value="ECO:0007669"/>
    <property type="project" value="InterPro"/>
</dbReference>
<dbReference type="InterPro" id="IPR027417">
    <property type="entry name" value="P-loop_NTPase"/>
</dbReference>
<dbReference type="SMART" id="SM00382">
    <property type="entry name" value="AAA"/>
    <property type="match status" value="1"/>
</dbReference>
<evidence type="ECO:0000313" key="5">
    <source>
        <dbReference type="EMBL" id="RAI92279.1"/>
    </source>
</evidence>
<evidence type="ECO:0000313" key="6">
    <source>
        <dbReference type="Proteomes" id="UP000249610"/>
    </source>
</evidence>
<feature type="domain" description="ABC transporter" evidence="4">
    <location>
        <begin position="8"/>
        <end position="246"/>
    </location>
</feature>
<proteinExistence type="predicted"/>
<reference evidence="5 6" key="1">
    <citation type="submission" date="2018-06" db="EMBL/GenBank/DDBJ databases">
        <title>Genomic Encyclopedia of Archaeal and Bacterial Type Strains, Phase II (KMG-II): from individual species to whole genera.</title>
        <authorList>
            <person name="Goeker M."/>
        </authorList>
    </citation>
    <scope>NUCLEOTIDE SEQUENCE [LARGE SCALE GENOMIC DNA]</scope>
    <source>
        <strain evidence="5 6">DSM 23446</strain>
    </source>
</reference>
<name>A0A327PJ21_9BACT</name>
<dbReference type="Gene3D" id="3.40.50.300">
    <property type="entry name" value="P-loop containing nucleotide triphosphate hydrolases"/>
    <property type="match status" value="1"/>
</dbReference>
<keyword evidence="3 5" id="KW-0067">ATP-binding</keyword>
<dbReference type="OrthoDB" id="9787851at2"/>
<dbReference type="AlphaFoldDB" id="A0A327PJ21"/>
<dbReference type="FunFam" id="3.40.50.300:FF:000134">
    <property type="entry name" value="Iron-enterobactin ABC transporter ATP-binding protein"/>
    <property type="match status" value="1"/>
</dbReference>
<dbReference type="PANTHER" id="PTHR42734:SF21">
    <property type="entry name" value="IRON ABC TRANSPORTER, ATP-BINDING PROTEIN"/>
    <property type="match status" value="1"/>
</dbReference>
<dbReference type="InterPro" id="IPR003593">
    <property type="entry name" value="AAA+_ATPase"/>
</dbReference>
<evidence type="ECO:0000259" key="4">
    <source>
        <dbReference type="PROSITE" id="PS50893"/>
    </source>
</evidence>
<dbReference type="Pfam" id="PF00005">
    <property type="entry name" value="ABC_tran"/>
    <property type="match status" value="1"/>
</dbReference>
<dbReference type="SUPFAM" id="SSF52540">
    <property type="entry name" value="P-loop containing nucleoside triphosphate hydrolases"/>
    <property type="match status" value="1"/>
</dbReference>
<evidence type="ECO:0000256" key="2">
    <source>
        <dbReference type="ARBA" id="ARBA00022741"/>
    </source>
</evidence>
<protein>
    <submittedName>
        <fullName evidence="5">Iron complex transport system ATP-binding protein</fullName>
    </submittedName>
</protein>
<dbReference type="CDD" id="cd03214">
    <property type="entry name" value="ABC_Iron-Siderophores_B12_Hemin"/>
    <property type="match status" value="1"/>
</dbReference>
<gene>
    <name evidence="5" type="ORF">LV83_01509</name>
</gene>
<evidence type="ECO:0000256" key="3">
    <source>
        <dbReference type="ARBA" id="ARBA00022840"/>
    </source>
</evidence>
<sequence>MRKASIIGRNLSLGYTKGKVQKEILHGLDFELLSGEMTCLLGPNGVGKSTLVKAILGQLKPFEGEVLLNGKVTSAYSNEMLAKELSVVLIEPFLPGNMTVGQLVAMGRIPHTGWTGKLEDRDREVIQNALSATKIEYLRDERLSEISDGQRQKALIARALAQDGKVMVLDEPTAHLDLVNRYEIMHLLREISKNQGKAILVVTHDLEIALETADRFWLLNCGTPLISGLPEDLVISGQINQLLPGKKFHFSVEKGRIESKTEELKFDISGPKILVRWISKALEKSGVKELSGAVEVSEGPFSLSYKGIIYKSVEGLLEDLTSS</sequence>
<keyword evidence="2" id="KW-0547">Nucleotide-binding</keyword>
<dbReference type="GO" id="GO:0005524">
    <property type="term" value="F:ATP binding"/>
    <property type="evidence" value="ECO:0007669"/>
    <property type="project" value="UniProtKB-KW"/>
</dbReference>
<dbReference type="Proteomes" id="UP000249610">
    <property type="component" value="Unassembled WGS sequence"/>
</dbReference>
<comment type="caution">
    <text evidence="5">The sequence shown here is derived from an EMBL/GenBank/DDBJ whole genome shotgun (WGS) entry which is preliminary data.</text>
</comment>